<dbReference type="OrthoDB" id="508731at2"/>
<evidence type="ECO:0000313" key="1">
    <source>
        <dbReference type="EMBL" id="RUT08843.1"/>
    </source>
</evidence>
<keyword evidence="2" id="KW-1185">Reference proteome</keyword>
<dbReference type="Proteomes" id="UP000271624">
    <property type="component" value="Unassembled WGS sequence"/>
</dbReference>
<comment type="caution">
    <text evidence="1">The sequence shown here is derived from an EMBL/GenBank/DDBJ whole genome shotgun (WGS) entry which is preliminary data.</text>
</comment>
<proteinExistence type="predicted"/>
<sequence>MENIEFTFDPMMTVWEFGYWTKGWNEPDISNHQHWEGASNFEPWSIEKALDRAMELGYLDASDREHVRTTCLTEGEYIFGSEETEGWMIGQNEDFTCISPFPNEKVWMLVKSPAICPTIDEFDFEELSEANRILYPNSTLAEILNIVFEEGEKHPKYQEVWLQSLYAATPDESYVFSSKSDGLLQICVLHAEEE</sequence>
<accession>A0A3S1ATP9</accession>
<organism evidence="1 2">
    <name type="scientific">Dulcicalothrix desertica PCC 7102</name>
    <dbReference type="NCBI Taxonomy" id="232991"/>
    <lineage>
        <taxon>Bacteria</taxon>
        <taxon>Bacillati</taxon>
        <taxon>Cyanobacteriota</taxon>
        <taxon>Cyanophyceae</taxon>
        <taxon>Nostocales</taxon>
        <taxon>Calotrichaceae</taxon>
        <taxon>Dulcicalothrix</taxon>
    </lineage>
</organism>
<gene>
    <name evidence="1" type="ORF">DSM106972_008960</name>
</gene>
<name>A0A3S1ATP9_9CYAN</name>
<dbReference type="RefSeq" id="WP_127079283.1">
    <property type="nucleotide sequence ID" value="NZ_RSCL01000002.1"/>
</dbReference>
<dbReference type="EMBL" id="RSCL01000002">
    <property type="protein sequence ID" value="RUT08843.1"/>
    <property type="molecule type" value="Genomic_DNA"/>
</dbReference>
<dbReference type="AlphaFoldDB" id="A0A3S1ATP9"/>
<protein>
    <submittedName>
        <fullName evidence="1">Uncharacterized protein</fullName>
    </submittedName>
</protein>
<reference evidence="1" key="1">
    <citation type="submission" date="2018-12" db="EMBL/GenBank/DDBJ databases">
        <authorList>
            <person name="Will S."/>
            <person name="Neumann-Schaal M."/>
            <person name="Henke P."/>
        </authorList>
    </citation>
    <scope>NUCLEOTIDE SEQUENCE</scope>
    <source>
        <strain evidence="1">PCC 7102</strain>
    </source>
</reference>
<evidence type="ECO:0000313" key="2">
    <source>
        <dbReference type="Proteomes" id="UP000271624"/>
    </source>
</evidence>
<reference evidence="1" key="2">
    <citation type="journal article" date="2019" name="Genome Biol. Evol.">
        <title>Day and night: Metabolic profiles and evolutionary relationships of six axenic non-marine cyanobacteria.</title>
        <authorList>
            <person name="Will S.E."/>
            <person name="Henke P."/>
            <person name="Boedeker C."/>
            <person name="Huang S."/>
            <person name="Brinkmann H."/>
            <person name="Rohde M."/>
            <person name="Jarek M."/>
            <person name="Friedl T."/>
            <person name="Seufert S."/>
            <person name="Schumacher M."/>
            <person name="Overmann J."/>
            <person name="Neumann-Schaal M."/>
            <person name="Petersen J."/>
        </authorList>
    </citation>
    <scope>NUCLEOTIDE SEQUENCE [LARGE SCALE GENOMIC DNA]</scope>
    <source>
        <strain evidence="1">PCC 7102</strain>
    </source>
</reference>